<organism evidence="1 2">
    <name type="scientific">Metabacillus halosaccharovorans</name>
    <dbReference type="NCBI Taxonomy" id="930124"/>
    <lineage>
        <taxon>Bacteria</taxon>
        <taxon>Bacillati</taxon>
        <taxon>Bacillota</taxon>
        <taxon>Bacilli</taxon>
        <taxon>Bacillales</taxon>
        <taxon>Bacillaceae</taxon>
        <taxon>Metabacillus</taxon>
    </lineage>
</organism>
<name>A0ABT3DIE3_9BACI</name>
<evidence type="ECO:0000313" key="2">
    <source>
        <dbReference type="Proteomes" id="UP001526147"/>
    </source>
</evidence>
<comment type="caution">
    <text evidence="1">The sequence shown here is derived from an EMBL/GenBank/DDBJ whole genome shotgun (WGS) entry which is preliminary data.</text>
</comment>
<reference evidence="1 2" key="1">
    <citation type="submission" date="2022-10" db="EMBL/GenBank/DDBJ databases">
        <title>Draft genome assembly of moderately radiation resistant bacterium Metabacillus halosaccharovorans.</title>
        <authorList>
            <person name="Pal S."/>
            <person name="Gopinathan A."/>
        </authorList>
    </citation>
    <scope>NUCLEOTIDE SEQUENCE [LARGE SCALE GENOMIC DNA]</scope>
    <source>
        <strain evidence="1 2">VITHBRA001</strain>
    </source>
</reference>
<dbReference type="Pfam" id="PF17279">
    <property type="entry name" value="DUF5344"/>
    <property type="match status" value="1"/>
</dbReference>
<dbReference type="EMBL" id="JAOYEY010000042">
    <property type="protein sequence ID" value="MCV9886674.1"/>
    <property type="molecule type" value="Genomic_DNA"/>
</dbReference>
<accession>A0ABT3DIE3</accession>
<sequence>MGEIKFQYHDIERVVKGMTGASTSLDPSFPKDVVKNNQLDITKKIEEINKSLEQIMTNYQQLLAQNEAMVTSSVEAMKATDESLKTSMLLQGVAEVEK</sequence>
<evidence type="ECO:0000313" key="1">
    <source>
        <dbReference type="EMBL" id="MCV9886674.1"/>
    </source>
</evidence>
<dbReference type="Proteomes" id="UP001526147">
    <property type="component" value="Unassembled WGS sequence"/>
</dbReference>
<gene>
    <name evidence="1" type="ORF">OIH86_13620</name>
</gene>
<proteinExistence type="predicted"/>
<keyword evidence="2" id="KW-1185">Reference proteome</keyword>
<protein>
    <submittedName>
        <fullName evidence="1">YwqI/YxiC family protein</fullName>
    </submittedName>
</protein>
<dbReference type="InterPro" id="IPR046318">
    <property type="entry name" value="DUF5344"/>
</dbReference>
<dbReference type="RefSeq" id="WP_078431974.1">
    <property type="nucleotide sequence ID" value="NZ_JAOYEY010000042.1"/>
</dbReference>